<evidence type="ECO:0000256" key="1">
    <source>
        <dbReference type="SAM" id="Phobius"/>
    </source>
</evidence>
<gene>
    <name evidence="2" type="ORF">DW026_11205</name>
</gene>
<sequence>MKRYFKAFGYLLSVHVLALLVMTLFRLVEFIALHGMIVDAEASRVMAFVKGVWFDNVIACYISVLPVAVLLIAASLGWCHRRLLRGINIWYAVWFAIAFMPSAANTPYFQYFFKNINSSIFGWFGYVATTSGMLLQESSYWLYIALYFVFTGEAVQKLN</sequence>
<dbReference type="RefSeq" id="WP_118416711.1">
    <property type="nucleotide sequence ID" value="NZ_QROP01000032.1"/>
</dbReference>
<dbReference type="AlphaFoldDB" id="A0AA92VAF9"/>
<evidence type="ECO:0000313" key="3">
    <source>
        <dbReference type="Proteomes" id="UP000283672"/>
    </source>
</evidence>
<keyword evidence="1" id="KW-0472">Membrane</keyword>
<dbReference type="Proteomes" id="UP000283672">
    <property type="component" value="Unassembled WGS sequence"/>
</dbReference>
<accession>A0AA92VAF9</accession>
<organism evidence="2 3">
    <name type="scientific">Segatella copri</name>
    <dbReference type="NCBI Taxonomy" id="165179"/>
    <lineage>
        <taxon>Bacteria</taxon>
        <taxon>Pseudomonadati</taxon>
        <taxon>Bacteroidota</taxon>
        <taxon>Bacteroidia</taxon>
        <taxon>Bacteroidales</taxon>
        <taxon>Prevotellaceae</taxon>
        <taxon>Segatella</taxon>
    </lineage>
</organism>
<feature type="transmembrane region" description="Helical" evidence="1">
    <location>
        <begin position="123"/>
        <end position="150"/>
    </location>
</feature>
<comment type="caution">
    <text evidence="2">The sequence shown here is derived from an EMBL/GenBank/DDBJ whole genome shotgun (WGS) entry which is preliminary data.</text>
</comment>
<dbReference type="EMBL" id="QROP01000032">
    <property type="protein sequence ID" value="RHL35613.1"/>
    <property type="molecule type" value="Genomic_DNA"/>
</dbReference>
<keyword evidence="1" id="KW-0812">Transmembrane</keyword>
<evidence type="ECO:0000313" key="2">
    <source>
        <dbReference type="EMBL" id="RHL35613.1"/>
    </source>
</evidence>
<reference evidence="2 3" key="1">
    <citation type="submission" date="2018-08" db="EMBL/GenBank/DDBJ databases">
        <title>A genome reference for cultivated species of the human gut microbiota.</title>
        <authorList>
            <person name="Zou Y."/>
            <person name="Xue W."/>
            <person name="Luo G."/>
        </authorList>
    </citation>
    <scope>NUCLEOTIDE SEQUENCE [LARGE SCALE GENOMIC DNA]</scope>
    <source>
        <strain evidence="2 3">AF38-11</strain>
    </source>
</reference>
<feature type="transmembrane region" description="Helical" evidence="1">
    <location>
        <begin position="7"/>
        <end position="33"/>
    </location>
</feature>
<feature type="transmembrane region" description="Helical" evidence="1">
    <location>
        <begin position="89"/>
        <end position="111"/>
    </location>
</feature>
<name>A0AA92VAF9_9BACT</name>
<protein>
    <submittedName>
        <fullName evidence="2">Uncharacterized protein</fullName>
    </submittedName>
</protein>
<proteinExistence type="predicted"/>
<keyword evidence="1" id="KW-1133">Transmembrane helix</keyword>
<feature type="transmembrane region" description="Helical" evidence="1">
    <location>
        <begin position="53"/>
        <end position="77"/>
    </location>
</feature>